<dbReference type="EMBL" id="KV878176">
    <property type="protein sequence ID" value="OJI91482.1"/>
    <property type="molecule type" value="Genomic_DNA"/>
</dbReference>
<gene>
    <name evidence="1" type="ORF">ASPTUDRAFT_310135</name>
</gene>
<organism evidence="1 2">
    <name type="scientific">Aspergillus tubingensis (strain CBS 134.48)</name>
    <dbReference type="NCBI Taxonomy" id="767770"/>
    <lineage>
        <taxon>Eukaryota</taxon>
        <taxon>Fungi</taxon>
        <taxon>Dikarya</taxon>
        <taxon>Ascomycota</taxon>
        <taxon>Pezizomycotina</taxon>
        <taxon>Eurotiomycetes</taxon>
        <taxon>Eurotiomycetidae</taxon>
        <taxon>Eurotiales</taxon>
        <taxon>Aspergillaceae</taxon>
        <taxon>Aspergillus</taxon>
        <taxon>Aspergillus subgen. Circumdati</taxon>
    </lineage>
</organism>
<keyword evidence="2" id="KW-1185">Reference proteome</keyword>
<dbReference type="Proteomes" id="UP000184304">
    <property type="component" value="Unassembled WGS sequence"/>
</dbReference>
<evidence type="ECO:0000313" key="2">
    <source>
        <dbReference type="Proteomes" id="UP000184304"/>
    </source>
</evidence>
<proteinExistence type="predicted"/>
<evidence type="ECO:0000313" key="1">
    <source>
        <dbReference type="EMBL" id="OJI91482.1"/>
    </source>
</evidence>
<protein>
    <submittedName>
        <fullName evidence="1">Uncharacterized protein</fullName>
    </submittedName>
</protein>
<dbReference type="VEuPathDB" id="FungiDB:ASPTUDRAFT_310135"/>
<name>A0A1L9NQN3_ASPTC</name>
<reference evidence="2" key="1">
    <citation type="journal article" date="2017" name="Genome Biol.">
        <title>Comparative genomics reveals high biological diversity and specific adaptations in the industrially and medically important fungal genus Aspergillus.</title>
        <authorList>
            <person name="de Vries R.P."/>
            <person name="Riley R."/>
            <person name="Wiebenga A."/>
            <person name="Aguilar-Osorio G."/>
            <person name="Amillis S."/>
            <person name="Uchima C.A."/>
            <person name="Anderluh G."/>
            <person name="Asadollahi M."/>
            <person name="Askin M."/>
            <person name="Barry K."/>
            <person name="Battaglia E."/>
            <person name="Bayram O."/>
            <person name="Benocci T."/>
            <person name="Braus-Stromeyer S.A."/>
            <person name="Caldana C."/>
            <person name="Canovas D."/>
            <person name="Cerqueira G.C."/>
            <person name="Chen F."/>
            <person name="Chen W."/>
            <person name="Choi C."/>
            <person name="Clum A."/>
            <person name="Dos Santos R.A."/>
            <person name="Damasio A.R."/>
            <person name="Diallinas G."/>
            <person name="Emri T."/>
            <person name="Fekete E."/>
            <person name="Flipphi M."/>
            <person name="Freyberg S."/>
            <person name="Gallo A."/>
            <person name="Gournas C."/>
            <person name="Habgood R."/>
            <person name="Hainaut M."/>
            <person name="Harispe M.L."/>
            <person name="Henrissat B."/>
            <person name="Hilden K.S."/>
            <person name="Hope R."/>
            <person name="Hossain A."/>
            <person name="Karabika E."/>
            <person name="Karaffa L."/>
            <person name="Karanyi Z."/>
            <person name="Krasevec N."/>
            <person name="Kuo A."/>
            <person name="Kusch H."/>
            <person name="LaButti K."/>
            <person name="Lagendijk E.L."/>
            <person name="Lapidus A."/>
            <person name="Levasseur A."/>
            <person name="Lindquist E."/>
            <person name="Lipzen A."/>
            <person name="Logrieco A.F."/>
            <person name="MacCabe A."/>
            <person name="Maekelae M.R."/>
            <person name="Malavazi I."/>
            <person name="Melin P."/>
            <person name="Meyer V."/>
            <person name="Mielnichuk N."/>
            <person name="Miskei M."/>
            <person name="Molnar A.P."/>
            <person name="Mule G."/>
            <person name="Ngan C.Y."/>
            <person name="Orejas M."/>
            <person name="Orosz E."/>
            <person name="Ouedraogo J.P."/>
            <person name="Overkamp K.M."/>
            <person name="Park H.-S."/>
            <person name="Perrone G."/>
            <person name="Piumi F."/>
            <person name="Punt P.J."/>
            <person name="Ram A.F."/>
            <person name="Ramon A."/>
            <person name="Rauscher S."/>
            <person name="Record E."/>
            <person name="Riano-Pachon D.M."/>
            <person name="Robert V."/>
            <person name="Roehrig J."/>
            <person name="Ruller R."/>
            <person name="Salamov A."/>
            <person name="Salih N.S."/>
            <person name="Samson R.A."/>
            <person name="Sandor E."/>
            <person name="Sanguinetti M."/>
            <person name="Schuetze T."/>
            <person name="Sepcic K."/>
            <person name="Shelest E."/>
            <person name="Sherlock G."/>
            <person name="Sophianopoulou V."/>
            <person name="Squina F.M."/>
            <person name="Sun H."/>
            <person name="Susca A."/>
            <person name="Todd R.B."/>
            <person name="Tsang A."/>
            <person name="Unkles S.E."/>
            <person name="van de Wiele N."/>
            <person name="van Rossen-Uffink D."/>
            <person name="Oliveira J.V."/>
            <person name="Vesth T.C."/>
            <person name="Visser J."/>
            <person name="Yu J.-H."/>
            <person name="Zhou M."/>
            <person name="Andersen M.R."/>
            <person name="Archer D.B."/>
            <person name="Baker S.E."/>
            <person name="Benoit I."/>
            <person name="Brakhage A.A."/>
            <person name="Braus G.H."/>
            <person name="Fischer R."/>
            <person name="Frisvad J.C."/>
            <person name="Goldman G.H."/>
            <person name="Houbraken J."/>
            <person name="Oakley B."/>
            <person name="Pocsi I."/>
            <person name="Scazzocchio C."/>
            <person name="Seiboth B."/>
            <person name="vanKuyk P.A."/>
            <person name="Wortman J."/>
            <person name="Dyer P.S."/>
            <person name="Grigoriev I.V."/>
        </authorList>
    </citation>
    <scope>NUCLEOTIDE SEQUENCE [LARGE SCALE GENOMIC DNA]</scope>
    <source>
        <strain evidence="2">CBS 134.48</strain>
    </source>
</reference>
<dbReference type="AlphaFoldDB" id="A0A1L9NQN3"/>
<accession>A0A1L9NQN3</accession>
<sequence length="179" mass="20478">MDGMDGWWIWRWSTHRQGWAKESGLNWLRGNSWTRGTAFNSLQDYSQETPGLTDGLEFVRVIPTDWPAACPDRHREAIHHLILFSFSLDCYLSQGGSLYWCYSTATTAATTTHNLQNIHPSIHPSITKKKKKKILQFSPTRTPSHVPSTQPTQYSNLIQTKQSITRIAINFPLPTAHKE</sequence>